<reference evidence="9 10" key="1">
    <citation type="submission" date="2024-04" db="EMBL/GenBank/DDBJ databases">
        <title>Tritrichomonas musculus Genome.</title>
        <authorList>
            <person name="Alves-Ferreira E."/>
            <person name="Grigg M."/>
            <person name="Lorenzi H."/>
            <person name="Galac M."/>
        </authorList>
    </citation>
    <scope>NUCLEOTIDE SEQUENCE [LARGE SCALE GENOMIC DNA]</scope>
    <source>
        <strain evidence="9 10">EAF2021</strain>
    </source>
</reference>
<feature type="zinc finger region" description="UBR-type" evidence="4">
    <location>
        <begin position="49"/>
        <end position="119"/>
    </location>
</feature>
<dbReference type="InterPro" id="IPR003126">
    <property type="entry name" value="Znf_UBR"/>
</dbReference>
<comment type="catalytic activity">
    <reaction evidence="5">
        <text>S-ubiquitinyl-[E2 ubiquitin-conjugating enzyme]-L-cysteine + [acceptor protein]-L-lysine = [E2 ubiquitin-conjugating enzyme]-L-cysteine + N(6)-ubiquitinyl-[acceptor protein]-L-lysine.</text>
        <dbReference type="EC" id="2.3.2.27"/>
    </reaction>
</comment>
<feature type="coiled-coil region" evidence="6">
    <location>
        <begin position="1083"/>
        <end position="1110"/>
    </location>
</feature>
<evidence type="ECO:0000256" key="6">
    <source>
        <dbReference type="SAM" id="Coils"/>
    </source>
</evidence>
<evidence type="ECO:0000256" key="1">
    <source>
        <dbReference type="ARBA" id="ARBA00022723"/>
    </source>
</evidence>
<evidence type="ECO:0000256" key="2">
    <source>
        <dbReference type="ARBA" id="ARBA00022771"/>
    </source>
</evidence>
<evidence type="ECO:0000256" key="4">
    <source>
        <dbReference type="PROSITE-ProRule" id="PRU00508"/>
    </source>
</evidence>
<keyword evidence="5" id="KW-0808">Transferase</keyword>
<proteinExistence type="inferred from homology"/>
<protein>
    <recommendedName>
        <fullName evidence="5">E3 ubiquitin-protein ligase</fullName>
        <ecNumber evidence="5">2.3.2.27</ecNumber>
    </recommendedName>
</protein>
<dbReference type="Pfam" id="PF02207">
    <property type="entry name" value="zf-UBR"/>
    <property type="match status" value="1"/>
</dbReference>
<dbReference type="CDD" id="cd19673">
    <property type="entry name" value="UBR-box_UBR3"/>
    <property type="match status" value="1"/>
</dbReference>
<gene>
    <name evidence="9" type="ORF">M9Y10_025356</name>
</gene>
<evidence type="ECO:0000259" key="8">
    <source>
        <dbReference type="PROSITE" id="PS51157"/>
    </source>
</evidence>
<evidence type="ECO:0000256" key="3">
    <source>
        <dbReference type="ARBA" id="ARBA00022833"/>
    </source>
</evidence>
<name>A0ABR2HBB4_9EUKA</name>
<feature type="region of interest" description="Disordered" evidence="7">
    <location>
        <begin position="1031"/>
        <end position="1052"/>
    </location>
</feature>
<dbReference type="SMART" id="SM00396">
    <property type="entry name" value="ZnF_UBR1"/>
    <property type="match status" value="1"/>
</dbReference>
<feature type="coiled-coil region" evidence="6">
    <location>
        <begin position="912"/>
        <end position="939"/>
    </location>
</feature>
<keyword evidence="6" id="KW-0175">Coiled coil</keyword>
<keyword evidence="5" id="KW-0833">Ubl conjugation pathway</keyword>
<feature type="compositionally biased region" description="Acidic residues" evidence="7">
    <location>
        <begin position="1033"/>
        <end position="1051"/>
    </location>
</feature>
<dbReference type="PANTHER" id="PTHR21497">
    <property type="entry name" value="UBIQUITIN LIGASE E3 ALPHA-RELATED"/>
    <property type="match status" value="1"/>
</dbReference>
<evidence type="ECO:0000313" key="10">
    <source>
        <dbReference type="Proteomes" id="UP001470230"/>
    </source>
</evidence>
<comment type="similarity">
    <text evidence="5">Belongs to the E3 ubiquitin-protein ligase UBR1-like family.</text>
</comment>
<comment type="pathway">
    <text evidence="5">Protein modification; protein ubiquitination.</text>
</comment>
<organism evidence="9 10">
    <name type="scientific">Tritrichomonas musculus</name>
    <dbReference type="NCBI Taxonomy" id="1915356"/>
    <lineage>
        <taxon>Eukaryota</taxon>
        <taxon>Metamonada</taxon>
        <taxon>Parabasalia</taxon>
        <taxon>Tritrichomonadida</taxon>
        <taxon>Tritrichomonadidae</taxon>
        <taxon>Tritrichomonas</taxon>
    </lineage>
</organism>
<dbReference type="EC" id="2.3.2.27" evidence="5"/>
<sequence>MISYEELLSLFISNPEDAIEKSQDLICSVTDFNSYSEFYKFHLEHPHNSTCQREWTTPQMSIHCYDCENTPQSCACLQCFLKGNHKGHDYTISPNSRGNCDCGDVSNWKQSGFCSDHHGVEENSHPESYLEQELRTVLTDIIFKAAFKALPSLNTDEDSRYEKIIQFISSFLRFGDGFRRLVTIAFTEKVGTKTIFDSIFEGSEKYNQQLEKLSGCLVNDDLFRCSISPVVFDLMLEKIIPDSFDFQTDETNYKAWNIFWFHFFSKKTIEYSITEYKWDCISFTLKFSNLMKKNFALIGQVPLTFDLHHTTSEILTGIPRAFNVQTAEQIQFLFDQLVTNVLNSGSCEDQKDNIVVASFSDQHKESYYRPIDLFKIYYFMLVDCFKRKKDLKLDKLFEELDKETDISPIFCIGRNEVGGTYDNENDKLVSKFLKSTDDESFDINDDYFKSFHNGGSFFYCFPLYELLLHILKTDNLNRVRVARMLSMGKYQSLRVKLGIIALKNILSFTCLHQSLTSKENKSLQIFMKNLLRTVCLSSAVPLYLPLFQLILGLQCNEENVTDEFSLKEFFAFEMAREIGLFDDFESYEYSDEEIGPLQKQMFFSVLYIAILIVIERNIFNFNPFNFIEEQVILALKGGISQLNELSKSYDNCMESHSKRIFNDIISKVATTNRTSEKNDNNDTKESSFFLKKDVMWKTITALNQFNTQKVILEKEISKNPTKLLQLPDFEPEERFFFHPPAGYSANANEDSIDEYDIDSTGLNINLKEFLFTPTILAVCYHTLRSSSEEGNQKATLNDHLAMMILVLVNQFTSEIESQNPPPFDYSTVVQYDSTLNDLISNLKKTVFGLNIEDGCATIKNTLDRKSFHTFLNVKIGSPDHSPKSFIDLLLEKGEIGKNVLTQMSVDISKYGFNEANTDIEQVQIKKERAKKLKAEIMSQFKSMASDYNFTDLDQLDESRSLSTTIGDVCSICSTVKENEILSYAVYIYRTKIPFAFDKPPMVLYNPQCEVPVDDDINDLFFNEDELQQMANENENENDDNDNDEDEGPDIEDMMRNLNTEGDMTIELLLLQLLIKSRQKKRKHSEEKMVKKQYMQKLNEYKEELLKSEAYERGISDTERMVTAGNNFVLQFGICPHPVHPECVKEKSFNCPVDRSRRNGFLPSLDGIKKEKIFNDYETCHDVSADSLTDQMKETLRNFMDIYSSFFKDSDIFVELIKSISGLISTYEVRLRNLPDSLDSEKTKILSRNLFLTTWYLYRMCGKPKISLHGNTQSNVEERLTTFQKFIKSLIECDHLIDADDNSNYTKLTKEAFLKIVSSFINSSDFPSSLEPLKRAKMIYMFLKRACLTDHFLLNNENISHQSEFSSIFDWDEILSVSSLSNHFSVKLDVLINQKEGQFEFKPFVFSRMPKEFLHFALEPYNFNVEATKKIILFNFIDYNYLIRKYDDFNDATVNEEEELERNQRNVIMPKQLDSLKSFLTGKYSKCVYPSVLLSIGQYSSEVYIVNGEEMGELKPFYLDRFGCEDAGYKRGMPLFFNEERYERIIDEILSGDFSFYFRS</sequence>
<dbReference type="Proteomes" id="UP001470230">
    <property type="component" value="Unassembled WGS sequence"/>
</dbReference>
<dbReference type="PANTHER" id="PTHR21497:SF24">
    <property type="entry name" value="E3 UBIQUITIN-PROTEIN LIGASE UBR1"/>
    <property type="match status" value="1"/>
</dbReference>
<keyword evidence="10" id="KW-1185">Reference proteome</keyword>
<keyword evidence="2 5" id="KW-0863">Zinc-finger</keyword>
<feature type="domain" description="UBR-type" evidence="8">
    <location>
        <begin position="49"/>
        <end position="119"/>
    </location>
</feature>
<dbReference type="InterPro" id="IPR039164">
    <property type="entry name" value="UBR1-like"/>
</dbReference>
<dbReference type="Gene3D" id="2.10.110.30">
    <property type="match status" value="1"/>
</dbReference>
<evidence type="ECO:0000256" key="7">
    <source>
        <dbReference type="SAM" id="MobiDB-lite"/>
    </source>
</evidence>
<keyword evidence="3 5" id="KW-0862">Zinc</keyword>
<evidence type="ECO:0000313" key="9">
    <source>
        <dbReference type="EMBL" id="KAK8843159.1"/>
    </source>
</evidence>
<evidence type="ECO:0000256" key="5">
    <source>
        <dbReference type="RuleBase" id="RU366018"/>
    </source>
</evidence>
<accession>A0ABR2HBB4</accession>
<dbReference type="PROSITE" id="PS51157">
    <property type="entry name" value="ZF_UBR"/>
    <property type="match status" value="1"/>
</dbReference>
<comment type="function">
    <text evidence="5">Ubiquitin ligase protein which is a component of the N-end rule pathway. Recognizes and binds to proteins bearing specific N-terminal residues that are destabilizing according to the N-end rule, leading to their ubiquitination and subsequent degradation.</text>
</comment>
<dbReference type="EMBL" id="JAPFFF010000036">
    <property type="protein sequence ID" value="KAK8843159.1"/>
    <property type="molecule type" value="Genomic_DNA"/>
</dbReference>
<keyword evidence="1 5" id="KW-0479">Metal-binding</keyword>
<comment type="caution">
    <text evidence="9">The sequence shown here is derived from an EMBL/GenBank/DDBJ whole genome shotgun (WGS) entry which is preliminary data.</text>
</comment>